<organism evidence="1 2">
    <name type="scientific">Stagnihabitans tardus</name>
    <dbReference type="NCBI Taxonomy" id="2699202"/>
    <lineage>
        <taxon>Bacteria</taxon>
        <taxon>Pseudomonadati</taxon>
        <taxon>Pseudomonadota</taxon>
        <taxon>Alphaproteobacteria</taxon>
        <taxon>Rhodobacterales</taxon>
        <taxon>Paracoccaceae</taxon>
        <taxon>Stagnihabitans</taxon>
    </lineage>
</organism>
<keyword evidence="2" id="KW-1185">Reference proteome</keyword>
<comment type="caution">
    <text evidence="1">The sequence shown here is derived from an EMBL/GenBank/DDBJ whole genome shotgun (WGS) entry which is preliminary data.</text>
</comment>
<dbReference type="Proteomes" id="UP001193501">
    <property type="component" value="Unassembled WGS sequence"/>
</dbReference>
<evidence type="ECO:0000313" key="2">
    <source>
        <dbReference type="Proteomes" id="UP001193501"/>
    </source>
</evidence>
<dbReference type="Pfam" id="PF01161">
    <property type="entry name" value="PBP"/>
    <property type="match status" value="1"/>
</dbReference>
<name>A0AAE4YEL6_9RHOB</name>
<dbReference type="EMBL" id="JAABNR010000039">
    <property type="protein sequence ID" value="NBZ89918.1"/>
    <property type="molecule type" value="Genomic_DNA"/>
</dbReference>
<dbReference type="InterPro" id="IPR008914">
    <property type="entry name" value="PEBP"/>
</dbReference>
<evidence type="ECO:0000313" key="1">
    <source>
        <dbReference type="EMBL" id="NBZ89918.1"/>
    </source>
</evidence>
<evidence type="ECO:0008006" key="3">
    <source>
        <dbReference type="Google" id="ProtNLM"/>
    </source>
</evidence>
<proteinExistence type="predicted"/>
<dbReference type="AlphaFoldDB" id="A0AAE4YEL6"/>
<dbReference type="SUPFAM" id="SSF49777">
    <property type="entry name" value="PEBP-like"/>
    <property type="match status" value="1"/>
</dbReference>
<accession>A0AAE4YEL6</accession>
<dbReference type="InterPro" id="IPR036610">
    <property type="entry name" value="PEBP-like_sf"/>
</dbReference>
<sequence>MIQARNDFSQNQYDGACPPPGSTHNYVFTVYAMPMATLPLDATASAAMVGFFAHTWALAMPV</sequence>
<dbReference type="Gene3D" id="3.90.280.10">
    <property type="entry name" value="PEBP-like"/>
    <property type="match status" value="1"/>
</dbReference>
<gene>
    <name evidence="1" type="ORF">GV832_20230</name>
</gene>
<reference evidence="1" key="1">
    <citation type="submission" date="2020-01" db="EMBL/GenBank/DDBJ databases">
        <authorList>
            <person name="Chen W.-M."/>
        </authorList>
    </citation>
    <scope>NUCLEOTIDE SEQUENCE</scope>
    <source>
        <strain evidence="1">CYK-10</strain>
    </source>
</reference>
<protein>
    <recommendedName>
        <fullName evidence="3">YbhB/YbcL family Raf kinase inhibitor-like protein</fullName>
    </recommendedName>
</protein>